<dbReference type="GO" id="GO:0003677">
    <property type="term" value="F:DNA binding"/>
    <property type="evidence" value="ECO:0007669"/>
    <property type="project" value="UniProtKB-KW"/>
</dbReference>
<dbReference type="InterPro" id="IPR009057">
    <property type="entry name" value="Homeodomain-like_sf"/>
</dbReference>
<feature type="domain" description="HTH rpiR-type" evidence="4">
    <location>
        <begin position="9"/>
        <end position="85"/>
    </location>
</feature>
<keyword evidence="2" id="KW-0238">DNA-binding</keyword>
<comment type="caution">
    <text evidence="6">The sequence shown here is derived from an EMBL/GenBank/DDBJ whole genome shotgun (WGS) entry which is preliminary data.</text>
</comment>
<dbReference type="PROSITE" id="PS51071">
    <property type="entry name" value="HTH_RPIR"/>
    <property type="match status" value="1"/>
</dbReference>
<evidence type="ECO:0000313" key="7">
    <source>
        <dbReference type="Proteomes" id="UP001150830"/>
    </source>
</evidence>
<dbReference type="PROSITE" id="PS51464">
    <property type="entry name" value="SIS"/>
    <property type="match status" value="1"/>
</dbReference>
<dbReference type="GO" id="GO:1901135">
    <property type="term" value="P:carbohydrate derivative metabolic process"/>
    <property type="evidence" value="ECO:0007669"/>
    <property type="project" value="InterPro"/>
</dbReference>
<evidence type="ECO:0000256" key="1">
    <source>
        <dbReference type="ARBA" id="ARBA00023015"/>
    </source>
</evidence>
<dbReference type="InterPro" id="IPR047640">
    <property type="entry name" value="RpiR-like"/>
</dbReference>
<dbReference type="SUPFAM" id="SSF53697">
    <property type="entry name" value="SIS domain"/>
    <property type="match status" value="1"/>
</dbReference>
<dbReference type="EMBL" id="JAPNOA010000016">
    <property type="protein sequence ID" value="MCY0964327.1"/>
    <property type="molecule type" value="Genomic_DNA"/>
</dbReference>
<protein>
    <submittedName>
        <fullName evidence="6">MurR/RpiR family transcriptional regulator</fullName>
    </submittedName>
</protein>
<dbReference type="AlphaFoldDB" id="A0A9X3IQM6"/>
<evidence type="ECO:0000259" key="5">
    <source>
        <dbReference type="PROSITE" id="PS51464"/>
    </source>
</evidence>
<dbReference type="SUPFAM" id="SSF46689">
    <property type="entry name" value="Homeodomain-like"/>
    <property type="match status" value="1"/>
</dbReference>
<evidence type="ECO:0000256" key="2">
    <source>
        <dbReference type="ARBA" id="ARBA00023125"/>
    </source>
</evidence>
<sequence>MEQVPATLAELKTTITEQHGRLSKRLKQVAEYLLDNPNDIAFGTVAVISRNAGVHPSTLVRFANAFGYSGFSEVQRLFQQQLIEEAPSYQERIRIARDEISEDGDDNPVRLLNHFVRANISALEHLGDTIAEADMSRAIDILERARSTHIVGVRRAFVVASYFAYALRHIDCKAFLVDGVGGMYREQAASITADDVLVAISFHPYASETLEVARAAVERNVPLIVITDSQVSPLASSASVCFVVKEASVHAFRSLSSSLCLAQSLAIGLAHRKDNIPSE</sequence>
<keyword evidence="7" id="KW-1185">Reference proteome</keyword>
<keyword evidence="3" id="KW-0804">Transcription</keyword>
<dbReference type="InterPro" id="IPR035472">
    <property type="entry name" value="RpiR-like_SIS"/>
</dbReference>
<dbReference type="Pfam" id="PF01418">
    <property type="entry name" value="HTH_6"/>
    <property type="match status" value="1"/>
</dbReference>
<keyword evidence="1" id="KW-0805">Transcription regulation</keyword>
<dbReference type="InterPro" id="IPR000281">
    <property type="entry name" value="HTH_RpiR"/>
</dbReference>
<evidence type="ECO:0000313" key="6">
    <source>
        <dbReference type="EMBL" id="MCY0964327.1"/>
    </source>
</evidence>
<name>A0A9X3IQM6_9GAMM</name>
<dbReference type="RefSeq" id="WP_283172544.1">
    <property type="nucleotide sequence ID" value="NZ_JAPNOA010000016.1"/>
</dbReference>
<dbReference type="Gene3D" id="3.40.50.10490">
    <property type="entry name" value="Glucose-6-phosphate isomerase like protein, domain 1"/>
    <property type="match status" value="1"/>
</dbReference>
<organism evidence="6 7">
    <name type="scientific">Parathalassolituus penaei</name>
    <dbReference type="NCBI Taxonomy" id="2997323"/>
    <lineage>
        <taxon>Bacteria</taxon>
        <taxon>Pseudomonadati</taxon>
        <taxon>Pseudomonadota</taxon>
        <taxon>Gammaproteobacteria</taxon>
        <taxon>Oceanospirillales</taxon>
        <taxon>Oceanospirillaceae</taxon>
        <taxon>Parathalassolituus</taxon>
    </lineage>
</organism>
<evidence type="ECO:0000256" key="3">
    <source>
        <dbReference type="ARBA" id="ARBA00023163"/>
    </source>
</evidence>
<reference evidence="6" key="1">
    <citation type="submission" date="2022-11" db="EMBL/GenBank/DDBJ databases">
        <title>Parathalassolutuus dongxingensis gen. nov., sp. nov., a novel member of family Oceanospirillaceae isolated from a coastal shrimp pond in Guangxi, China.</title>
        <authorList>
            <person name="Chen H."/>
        </authorList>
    </citation>
    <scope>NUCLEOTIDE SEQUENCE</scope>
    <source>
        <strain evidence="6">G-43</strain>
    </source>
</reference>
<dbReference type="Proteomes" id="UP001150830">
    <property type="component" value="Unassembled WGS sequence"/>
</dbReference>
<dbReference type="GO" id="GO:0003700">
    <property type="term" value="F:DNA-binding transcription factor activity"/>
    <property type="evidence" value="ECO:0007669"/>
    <property type="project" value="InterPro"/>
</dbReference>
<evidence type="ECO:0000259" key="4">
    <source>
        <dbReference type="PROSITE" id="PS51071"/>
    </source>
</evidence>
<dbReference type="Gene3D" id="1.10.10.10">
    <property type="entry name" value="Winged helix-like DNA-binding domain superfamily/Winged helix DNA-binding domain"/>
    <property type="match status" value="1"/>
</dbReference>
<gene>
    <name evidence="6" type="ORF">OUO13_03945</name>
</gene>
<dbReference type="Pfam" id="PF01380">
    <property type="entry name" value="SIS"/>
    <property type="match status" value="1"/>
</dbReference>
<dbReference type="CDD" id="cd05013">
    <property type="entry name" value="SIS_RpiR"/>
    <property type="match status" value="1"/>
</dbReference>
<dbReference type="InterPro" id="IPR036388">
    <property type="entry name" value="WH-like_DNA-bd_sf"/>
</dbReference>
<dbReference type="InterPro" id="IPR046348">
    <property type="entry name" value="SIS_dom_sf"/>
</dbReference>
<dbReference type="PANTHER" id="PTHR30514">
    <property type="entry name" value="GLUCOKINASE"/>
    <property type="match status" value="1"/>
</dbReference>
<proteinExistence type="predicted"/>
<accession>A0A9X3IQM6</accession>
<feature type="domain" description="SIS" evidence="5">
    <location>
        <begin position="138"/>
        <end position="279"/>
    </location>
</feature>
<dbReference type="InterPro" id="IPR001347">
    <property type="entry name" value="SIS_dom"/>
</dbReference>
<dbReference type="PANTHER" id="PTHR30514:SF20">
    <property type="entry name" value="TRANSCRIPTIONAL REGULATOR"/>
    <property type="match status" value="1"/>
</dbReference>
<dbReference type="GO" id="GO:0097367">
    <property type="term" value="F:carbohydrate derivative binding"/>
    <property type="evidence" value="ECO:0007669"/>
    <property type="project" value="InterPro"/>
</dbReference>